<dbReference type="GO" id="GO:0008270">
    <property type="term" value="F:zinc ion binding"/>
    <property type="evidence" value="ECO:0007669"/>
    <property type="project" value="UniProtKB-KW"/>
</dbReference>
<dbReference type="InterPro" id="IPR057654">
    <property type="entry name" value="Znf-CCCH_tandem"/>
</dbReference>
<sequence>MVGLYEFRSRYEAVKAVETDKDQIIEDLMDEVKRLQEALDYEKEEMDNQRTLVQAIKSNAKMYQSEVAEMKRIQARLSFVSVLVDGDGMNFNDEFIQDGQKGGRSAARLLIQKVEQYIQDAYRNESSSVQYRIRVFANVRGLAKTYRDTNIISEEAMLASFIQGFNKEDVRCDFVDAGDGKECSDVKIRAQFEQDIIDVHCLHILFCASADNGYARVLGPYRKTKDQITLVEGPPFAREIKELTSSFSTTSFPEVFRAQKLTTATGPGTPISNYASIVRACTSRSQDNNSPCSSFPSPTTPSGPNTKYKSKLAVCRNAQGHRVDSPIHFSTRANIEALKQQKFCNQYHILGSCSYGEGCTHKHGQRLVDQDVIDLKYIARFSACIRELECEDETCTSGHRCIQRSCPGAASGCKFGPEMHGVDTKIVTVI</sequence>
<comment type="caution">
    <text evidence="8">The sequence shown here is derived from an EMBL/GenBank/DDBJ whole genome shotgun (WGS) entry which is preliminary data.</text>
</comment>
<gene>
    <name evidence="8" type="ORF">PEBR_27668</name>
</gene>
<evidence type="ECO:0000256" key="3">
    <source>
        <dbReference type="ARBA" id="ARBA00022833"/>
    </source>
</evidence>
<evidence type="ECO:0000256" key="2">
    <source>
        <dbReference type="ARBA" id="ARBA00022771"/>
    </source>
</evidence>
<dbReference type="PROSITE" id="PS50103">
    <property type="entry name" value="ZF_C3H1"/>
    <property type="match status" value="1"/>
</dbReference>
<feature type="domain" description="C3H1-type" evidence="7">
    <location>
        <begin position="338"/>
        <end position="366"/>
    </location>
</feature>
<dbReference type="Pfam" id="PF25543">
    <property type="entry name" value="zf-CCCH_tandem"/>
    <property type="match status" value="1"/>
</dbReference>
<dbReference type="AlphaFoldDB" id="A0A1S9RV17"/>
<dbReference type="Proteomes" id="UP000190744">
    <property type="component" value="Unassembled WGS sequence"/>
</dbReference>
<name>A0A1S9RV17_PENBI</name>
<accession>A0A1S9RV17</accession>
<dbReference type="Pfam" id="PF25540">
    <property type="entry name" value="DUF7923"/>
    <property type="match status" value="1"/>
</dbReference>
<dbReference type="InterPro" id="IPR000571">
    <property type="entry name" value="Znf_CCCH"/>
</dbReference>
<feature type="zinc finger region" description="C3H1-type" evidence="4">
    <location>
        <begin position="338"/>
        <end position="366"/>
    </location>
</feature>
<keyword evidence="2 4" id="KW-0863">Zinc-finger</keyword>
<feature type="compositionally biased region" description="Low complexity" evidence="6">
    <location>
        <begin position="288"/>
        <end position="306"/>
    </location>
</feature>
<reference evidence="9" key="1">
    <citation type="submission" date="2015-09" db="EMBL/GenBank/DDBJ databases">
        <authorList>
            <person name="Fill T.P."/>
            <person name="Baretta J.F."/>
            <person name="de Almeida L.G."/>
            <person name="Rocha M."/>
            <person name="de Souza D.H."/>
            <person name="Malavazi I."/>
            <person name="Cerdeira L.T."/>
            <person name="Hong H."/>
            <person name="Samborskyy M."/>
            <person name="de Vasconcelos A.T."/>
            <person name="Leadlay P."/>
            <person name="Rodrigues-Filho E."/>
        </authorList>
    </citation>
    <scope>NUCLEOTIDE SEQUENCE [LARGE SCALE GENOMIC DNA]</scope>
    <source>
        <strain evidence="9">LaBioMMi 136</strain>
    </source>
</reference>
<keyword evidence="5" id="KW-0175">Coiled coil</keyword>
<dbReference type="InterPro" id="IPR057683">
    <property type="entry name" value="DUF7923"/>
</dbReference>
<organism evidence="8 9">
    <name type="scientific">Penicillium brasilianum</name>
    <dbReference type="NCBI Taxonomy" id="104259"/>
    <lineage>
        <taxon>Eukaryota</taxon>
        <taxon>Fungi</taxon>
        <taxon>Dikarya</taxon>
        <taxon>Ascomycota</taxon>
        <taxon>Pezizomycotina</taxon>
        <taxon>Eurotiomycetes</taxon>
        <taxon>Eurotiomycetidae</taxon>
        <taxon>Eurotiales</taxon>
        <taxon>Aspergillaceae</taxon>
        <taxon>Penicillium</taxon>
    </lineage>
</organism>
<dbReference type="EMBL" id="LJBN01000112">
    <property type="protein sequence ID" value="OOQ89374.1"/>
    <property type="molecule type" value="Genomic_DNA"/>
</dbReference>
<dbReference type="PANTHER" id="PTHR37543:SF1">
    <property type="entry name" value="CCCH ZINC FINGER DNA BINDING PROTEIN (AFU_ORTHOLOGUE AFUA_5G12760)"/>
    <property type="match status" value="1"/>
</dbReference>
<feature type="region of interest" description="Disordered" evidence="6">
    <location>
        <begin position="286"/>
        <end position="307"/>
    </location>
</feature>
<dbReference type="PANTHER" id="PTHR37543">
    <property type="entry name" value="CCCH ZINC FINGER DNA BINDING PROTEIN (AFU_ORTHOLOGUE AFUA_5G12760)"/>
    <property type="match status" value="1"/>
</dbReference>
<keyword evidence="3 4" id="KW-0862">Zinc</keyword>
<evidence type="ECO:0000256" key="5">
    <source>
        <dbReference type="SAM" id="Coils"/>
    </source>
</evidence>
<dbReference type="InterPro" id="IPR036855">
    <property type="entry name" value="Znf_CCCH_sf"/>
</dbReference>
<protein>
    <submittedName>
        <fullName evidence="8">CCCH zinc finger DNA binding protein</fullName>
    </submittedName>
</protein>
<dbReference type="SUPFAM" id="SSF90229">
    <property type="entry name" value="CCCH zinc finger"/>
    <property type="match status" value="1"/>
</dbReference>
<evidence type="ECO:0000256" key="4">
    <source>
        <dbReference type="PROSITE-ProRule" id="PRU00723"/>
    </source>
</evidence>
<proteinExistence type="predicted"/>
<evidence type="ECO:0000313" key="8">
    <source>
        <dbReference type="EMBL" id="OOQ89374.1"/>
    </source>
</evidence>
<feature type="coiled-coil region" evidence="5">
    <location>
        <begin position="25"/>
        <end position="52"/>
    </location>
</feature>
<dbReference type="Pfam" id="PF25542">
    <property type="entry name" value="zf-CCCH_12"/>
    <property type="match status" value="1"/>
</dbReference>
<keyword evidence="1 4" id="KW-0479">Metal-binding</keyword>
<evidence type="ECO:0000256" key="1">
    <source>
        <dbReference type="ARBA" id="ARBA00022723"/>
    </source>
</evidence>
<evidence type="ECO:0000256" key="6">
    <source>
        <dbReference type="SAM" id="MobiDB-lite"/>
    </source>
</evidence>
<evidence type="ECO:0000259" key="7">
    <source>
        <dbReference type="PROSITE" id="PS50103"/>
    </source>
</evidence>
<evidence type="ECO:0000313" key="9">
    <source>
        <dbReference type="Proteomes" id="UP000190744"/>
    </source>
</evidence>